<keyword evidence="2" id="KW-0812">Transmembrane</keyword>
<name>A0ABQ5IZL0_9ASTR</name>
<organism evidence="3 4">
    <name type="scientific">Tanacetum coccineum</name>
    <dbReference type="NCBI Taxonomy" id="301880"/>
    <lineage>
        <taxon>Eukaryota</taxon>
        <taxon>Viridiplantae</taxon>
        <taxon>Streptophyta</taxon>
        <taxon>Embryophyta</taxon>
        <taxon>Tracheophyta</taxon>
        <taxon>Spermatophyta</taxon>
        <taxon>Magnoliopsida</taxon>
        <taxon>eudicotyledons</taxon>
        <taxon>Gunneridae</taxon>
        <taxon>Pentapetalae</taxon>
        <taxon>asterids</taxon>
        <taxon>campanulids</taxon>
        <taxon>Asterales</taxon>
        <taxon>Asteraceae</taxon>
        <taxon>Asteroideae</taxon>
        <taxon>Anthemideae</taxon>
        <taxon>Anthemidinae</taxon>
        <taxon>Tanacetum</taxon>
    </lineage>
</organism>
<keyword evidence="2" id="KW-1133">Transmembrane helix</keyword>
<accession>A0ABQ5IZL0</accession>
<sequence length="159" mass="18014">MATITNFTLPEASRSGPKTSIPHWKNGQGAMIEVIKVLGSLETRAWIWHKSHLRISSLASRWLNATEASLLNTTAFWFLFRGMFLIFKFSKHLMYSLALDRDRIPIFLAILSPARSSSYLAWLLVLSMLSLKVYVYSVFVGLMRTRPAPEPLTLEAPSV</sequence>
<proteinExistence type="predicted"/>
<gene>
    <name evidence="3" type="ORF">Tco_1122085</name>
</gene>
<dbReference type="EMBL" id="BQNB010021366">
    <property type="protein sequence ID" value="GJU05655.1"/>
    <property type="molecule type" value="Genomic_DNA"/>
</dbReference>
<evidence type="ECO:0000256" key="1">
    <source>
        <dbReference type="SAM" id="MobiDB-lite"/>
    </source>
</evidence>
<keyword evidence="4" id="KW-1185">Reference proteome</keyword>
<keyword evidence="2" id="KW-0472">Membrane</keyword>
<protein>
    <submittedName>
        <fullName evidence="3">Uncharacterized protein</fullName>
    </submittedName>
</protein>
<evidence type="ECO:0000313" key="4">
    <source>
        <dbReference type="Proteomes" id="UP001151760"/>
    </source>
</evidence>
<evidence type="ECO:0000256" key="2">
    <source>
        <dbReference type="SAM" id="Phobius"/>
    </source>
</evidence>
<feature type="transmembrane region" description="Helical" evidence="2">
    <location>
        <begin position="70"/>
        <end position="89"/>
    </location>
</feature>
<dbReference type="Proteomes" id="UP001151760">
    <property type="component" value="Unassembled WGS sequence"/>
</dbReference>
<feature type="region of interest" description="Disordered" evidence="1">
    <location>
        <begin position="1"/>
        <end position="22"/>
    </location>
</feature>
<comment type="caution">
    <text evidence="3">The sequence shown here is derived from an EMBL/GenBank/DDBJ whole genome shotgun (WGS) entry which is preliminary data.</text>
</comment>
<reference evidence="3" key="2">
    <citation type="submission" date="2022-01" db="EMBL/GenBank/DDBJ databases">
        <authorList>
            <person name="Yamashiro T."/>
            <person name="Shiraishi A."/>
            <person name="Satake H."/>
            <person name="Nakayama K."/>
        </authorList>
    </citation>
    <scope>NUCLEOTIDE SEQUENCE</scope>
</reference>
<reference evidence="3" key="1">
    <citation type="journal article" date="2022" name="Int. J. Mol. Sci.">
        <title>Draft Genome of Tanacetum Coccineum: Genomic Comparison of Closely Related Tanacetum-Family Plants.</title>
        <authorList>
            <person name="Yamashiro T."/>
            <person name="Shiraishi A."/>
            <person name="Nakayama K."/>
            <person name="Satake H."/>
        </authorList>
    </citation>
    <scope>NUCLEOTIDE SEQUENCE</scope>
</reference>
<evidence type="ECO:0000313" key="3">
    <source>
        <dbReference type="EMBL" id="GJU05655.1"/>
    </source>
</evidence>
<feature type="transmembrane region" description="Helical" evidence="2">
    <location>
        <begin position="119"/>
        <end position="142"/>
    </location>
</feature>